<evidence type="ECO:0000259" key="1">
    <source>
        <dbReference type="SMART" id="SM00860"/>
    </source>
</evidence>
<dbReference type="AlphaFoldDB" id="A0A7R9NZ05"/>
<name>A0A7R9NZ05_9NEOP</name>
<gene>
    <name evidence="2" type="ORF">TTEB3V08_LOCUS9416</name>
</gene>
<reference evidence="2" key="1">
    <citation type="submission" date="2020-11" db="EMBL/GenBank/DDBJ databases">
        <authorList>
            <person name="Tran Van P."/>
        </authorList>
    </citation>
    <scope>NUCLEOTIDE SEQUENCE</scope>
</reference>
<feature type="domain" description="Knr4/Smi1-like" evidence="1">
    <location>
        <begin position="206"/>
        <end position="360"/>
    </location>
</feature>
<dbReference type="PANTHER" id="PTHR31854">
    <property type="entry name" value="TUBULIN POLYGLUTAMYLASE COMPLEX SUBUNIT 2"/>
    <property type="match status" value="1"/>
</dbReference>
<dbReference type="PANTHER" id="PTHR31854:SF2">
    <property type="entry name" value="TUBULIN POLYGLUTAMYLASE COMPLEX SUBUNIT 2"/>
    <property type="match status" value="1"/>
</dbReference>
<proteinExistence type="predicted"/>
<protein>
    <recommendedName>
        <fullName evidence="1">Knr4/Smi1-like domain-containing protein</fullName>
    </recommendedName>
</protein>
<sequence length="395" mass="45683">MSFVGDNETEDSFPDIMTISLMNYLGENIHVTSHDQSNRLLGTSLTSYLGESMVMFLRRTSLTSYLGESMVMFLRMTSLTSYLGESMVMFLRRTSLTSYLGESMVMFLRRTSLTSYLDTSIQRLSNIAHTYTTYIRTQAFNTDKWLSPMLRVHTDQMHLASPRYFNDGSAHFCCKNFTKDDISTGFLLFSEGIPGVQDIELENKMPCERVLLSSWEQRHCCTLPEDLKQFYFTSDGYRLIWNYEYAGEVLPIGNMRINSISELRRLAGLKSSGDADCPNLLDIEICNQSSSSKMPRPNFGVKCKIFELDPCQGIGKVCLVYMDKCENESDLRREDPKIWLLDRCFEWHFLANDFLQYFRTMLVHMGLPQWQFRFTPMGLTPWAKEVALRVSYCSL</sequence>
<evidence type="ECO:0000313" key="2">
    <source>
        <dbReference type="EMBL" id="CAD7461507.1"/>
    </source>
</evidence>
<accession>A0A7R9NZ05</accession>
<dbReference type="SMART" id="SM00860">
    <property type="entry name" value="SMI1_KNR4"/>
    <property type="match status" value="1"/>
</dbReference>
<organism evidence="2">
    <name type="scientific">Timema tahoe</name>
    <dbReference type="NCBI Taxonomy" id="61484"/>
    <lineage>
        <taxon>Eukaryota</taxon>
        <taxon>Metazoa</taxon>
        <taxon>Ecdysozoa</taxon>
        <taxon>Arthropoda</taxon>
        <taxon>Hexapoda</taxon>
        <taxon>Insecta</taxon>
        <taxon>Pterygota</taxon>
        <taxon>Neoptera</taxon>
        <taxon>Polyneoptera</taxon>
        <taxon>Phasmatodea</taxon>
        <taxon>Timematodea</taxon>
        <taxon>Timematoidea</taxon>
        <taxon>Timematidae</taxon>
        <taxon>Timema</taxon>
    </lineage>
</organism>
<dbReference type="EMBL" id="OE004853">
    <property type="protein sequence ID" value="CAD7461507.1"/>
    <property type="molecule type" value="Genomic_DNA"/>
</dbReference>
<dbReference type="InterPro" id="IPR018958">
    <property type="entry name" value="Knr4/Smi1-like_dom"/>
</dbReference>
<dbReference type="InterPro" id="IPR039231">
    <property type="entry name" value="TPGS2"/>
</dbReference>